<feature type="domain" description="Peptidase M20 dimerisation" evidence="10">
    <location>
        <begin position="183"/>
        <end position="277"/>
    </location>
</feature>
<feature type="binding site" evidence="9">
    <location>
        <position position="110"/>
    </location>
    <ligand>
        <name>Zn(2+)</name>
        <dbReference type="ChEBI" id="CHEBI:29105"/>
        <label>1</label>
    </ligand>
</feature>
<evidence type="ECO:0000256" key="2">
    <source>
        <dbReference type="ARBA" id="ARBA00022670"/>
    </source>
</evidence>
<dbReference type="GO" id="GO:0006508">
    <property type="term" value="P:proteolysis"/>
    <property type="evidence" value="ECO:0007669"/>
    <property type="project" value="UniProtKB-KW"/>
</dbReference>
<protein>
    <recommendedName>
        <fullName evidence="10">Peptidase M20 dimerisation domain-containing protein</fullName>
    </recommendedName>
</protein>
<feature type="binding site" evidence="9">
    <location>
        <position position="167"/>
    </location>
    <ligand>
        <name>Zn(2+)</name>
        <dbReference type="ChEBI" id="CHEBI:29105"/>
        <label>1</label>
    </ligand>
</feature>
<dbReference type="PANTHER" id="PTHR42994:SF2">
    <property type="entry name" value="PEPTIDASE"/>
    <property type="match status" value="1"/>
</dbReference>
<dbReference type="InterPro" id="IPR036264">
    <property type="entry name" value="Bact_exopeptidase_dim_dom"/>
</dbReference>
<evidence type="ECO:0000259" key="10">
    <source>
        <dbReference type="Pfam" id="PF07687"/>
    </source>
</evidence>
<feature type="active site" description="Proton acceptor" evidence="8">
    <location>
        <position position="143"/>
    </location>
</feature>
<dbReference type="SUPFAM" id="SSF55031">
    <property type="entry name" value="Bacterial exopeptidase dimerisation domain"/>
    <property type="match status" value="1"/>
</dbReference>
<dbReference type="InterPro" id="IPR010162">
    <property type="entry name" value="PepT-like"/>
</dbReference>
<evidence type="ECO:0000313" key="11">
    <source>
        <dbReference type="EMBL" id="PDO10889.1"/>
    </source>
</evidence>
<evidence type="ECO:0000256" key="7">
    <source>
        <dbReference type="PIRNR" id="PIRNR001123"/>
    </source>
</evidence>
<evidence type="ECO:0000256" key="3">
    <source>
        <dbReference type="ARBA" id="ARBA00022723"/>
    </source>
</evidence>
<dbReference type="InterPro" id="IPR002933">
    <property type="entry name" value="Peptidase_M20"/>
</dbReference>
<keyword evidence="3 9" id="KW-0479">Metal-binding</keyword>
<dbReference type="NCBIfam" id="TIGR01883">
    <property type="entry name" value="PepT-like"/>
    <property type="match status" value="1"/>
</dbReference>
<comment type="caution">
    <text evidence="11">The sequence shown here is derived from an EMBL/GenBank/DDBJ whole genome shotgun (WGS) entry which is preliminary data.</text>
</comment>
<dbReference type="InterPro" id="IPR001261">
    <property type="entry name" value="ArgE/DapE_CS"/>
</dbReference>
<comment type="cofactor">
    <cofactor evidence="1">
        <name>Zn(2+)</name>
        <dbReference type="ChEBI" id="CHEBI:29105"/>
    </cofactor>
</comment>
<dbReference type="Proteomes" id="UP000243688">
    <property type="component" value="Unassembled WGS sequence"/>
</dbReference>
<keyword evidence="6" id="KW-0482">Metalloprotease</keyword>
<sequence length="388" mass="41299">MIDEKRLVEEFLELVRVDSESGREGPIASLLKAKLEKLGLDVREDDAARKTGHGANNLVATLRATDPDPAVPKIFFACHMDTVRPGSSVRPRLDDDGYIRSDGTTVLGSDDKAGIAALLEMVRVLRERSIPHGQIQLLLTVGEESGLVGAKALDPSLLDAQFGYALDSNGKVGDIAVAAPSQAKIRIAFIGRAAHAGVNPEDGISAIQVASKAVARMRLGRIDAETTANVGRFEGGGETNIVCERVDVYAEARSLDPHKLEKQVASMRAASEEAAREHGATMEFVSEIVFPSFRFDESAPVVRYASAAARAIGRTPKLFQTGGGSDANILNGYGFPTVNLAVGYENIHTTKEQIAVSELVAAARWAVAIAEEVRRSAGNSGNGEQKSV</sequence>
<evidence type="ECO:0000256" key="1">
    <source>
        <dbReference type="ARBA" id="ARBA00001947"/>
    </source>
</evidence>
<reference evidence="11 12" key="1">
    <citation type="submission" date="2016-12" db="EMBL/GenBank/DDBJ databases">
        <title>Candidatus Reconcilibacillus cellulovorans genome.</title>
        <authorList>
            <person name="Kolinko S."/>
            <person name="Wu Y.-W."/>
            <person name="Tachea F."/>
            <person name="Denzel E."/>
            <person name="Hiras J."/>
            <person name="Baecker N."/>
            <person name="Chan L.J."/>
            <person name="Eichorst S.A."/>
            <person name="Frey D."/>
            <person name="Adams P.D."/>
            <person name="Pray T."/>
            <person name="Tanjore D."/>
            <person name="Petzold C.J."/>
            <person name="Gladden J.M."/>
            <person name="Simmons B.A."/>
            <person name="Singer S.W."/>
        </authorList>
    </citation>
    <scope>NUCLEOTIDE SEQUENCE [LARGE SCALE GENOMIC DNA]</scope>
    <source>
        <strain evidence="11">JTherm</strain>
    </source>
</reference>
<dbReference type="Pfam" id="PF01546">
    <property type="entry name" value="Peptidase_M20"/>
    <property type="match status" value="1"/>
</dbReference>
<gene>
    <name evidence="11" type="ORF">BLM47_05145</name>
</gene>
<comment type="similarity">
    <text evidence="7">Belongs to the peptidase M42 family.</text>
</comment>
<dbReference type="Gene3D" id="3.40.630.10">
    <property type="entry name" value="Zn peptidases"/>
    <property type="match status" value="1"/>
</dbReference>
<accession>A0A2A6E248</accession>
<evidence type="ECO:0000256" key="5">
    <source>
        <dbReference type="ARBA" id="ARBA00022833"/>
    </source>
</evidence>
<dbReference type="Gene3D" id="3.30.70.360">
    <property type="match status" value="1"/>
</dbReference>
<name>A0A2A6E248_9BACL</name>
<evidence type="ECO:0000256" key="6">
    <source>
        <dbReference type="ARBA" id="ARBA00023049"/>
    </source>
</evidence>
<organism evidence="11 12">
    <name type="scientific">Candidatus Reconcilbacillus cellulovorans</name>
    <dbReference type="NCBI Taxonomy" id="1906605"/>
    <lineage>
        <taxon>Bacteria</taxon>
        <taxon>Bacillati</taxon>
        <taxon>Bacillota</taxon>
        <taxon>Bacilli</taxon>
        <taxon>Bacillales</taxon>
        <taxon>Paenibacillaceae</taxon>
        <taxon>Candidatus Reconcilbacillus</taxon>
    </lineage>
</organism>
<dbReference type="PROSITE" id="PS00759">
    <property type="entry name" value="ARGE_DAPE_CPG2_2"/>
    <property type="match status" value="1"/>
</dbReference>
<dbReference type="GO" id="GO:0008237">
    <property type="term" value="F:metallopeptidase activity"/>
    <property type="evidence" value="ECO:0007669"/>
    <property type="project" value="UniProtKB-KW"/>
</dbReference>
<evidence type="ECO:0000256" key="9">
    <source>
        <dbReference type="PIRSR" id="PIRSR001123-2"/>
    </source>
</evidence>
<keyword evidence="2" id="KW-0645">Protease</keyword>
<dbReference type="PIRSF" id="PIRSF001123">
    <property type="entry name" value="PepA_GA"/>
    <property type="match status" value="1"/>
</dbReference>
<dbReference type="InterPro" id="IPR011650">
    <property type="entry name" value="Peptidase_M20_dimer"/>
</dbReference>
<dbReference type="InterPro" id="IPR008007">
    <property type="entry name" value="Peptidase_M42"/>
</dbReference>
<evidence type="ECO:0000313" key="12">
    <source>
        <dbReference type="Proteomes" id="UP000243688"/>
    </source>
</evidence>
<dbReference type="Pfam" id="PF07687">
    <property type="entry name" value="M20_dimer"/>
    <property type="match status" value="1"/>
</dbReference>
<feature type="binding site" evidence="9">
    <location>
        <position position="110"/>
    </location>
    <ligand>
        <name>Zn(2+)</name>
        <dbReference type="ChEBI" id="CHEBI:29105"/>
        <label>2</label>
    </ligand>
</feature>
<dbReference type="GO" id="GO:0046872">
    <property type="term" value="F:metal ion binding"/>
    <property type="evidence" value="ECO:0007669"/>
    <property type="project" value="UniProtKB-UniRule"/>
</dbReference>
<feature type="binding site" evidence="9">
    <location>
        <position position="144"/>
    </location>
    <ligand>
        <name>Zn(2+)</name>
        <dbReference type="ChEBI" id="CHEBI:29105"/>
        <label>2</label>
    </ligand>
</feature>
<dbReference type="PANTHER" id="PTHR42994">
    <property type="entry name" value="PEPTIDASE T"/>
    <property type="match status" value="1"/>
</dbReference>
<keyword evidence="4" id="KW-0378">Hydrolase</keyword>
<dbReference type="GO" id="GO:0004177">
    <property type="term" value="F:aminopeptidase activity"/>
    <property type="evidence" value="ECO:0007669"/>
    <property type="project" value="UniProtKB-UniRule"/>
</dbReference>
<comment type="cofactor">
    <cofactor evidence="9">
        <name>a divalent metal cation</name>
        <dbReference type="ChEBI" id="CHEBI:60240"/>
    </cofactor>
    <text evidence="9">Binds 2 divalent metal cations per subunit.</text>
</comment>
<proteinExistence type="inferred from homology"/>
<dbReference type="AlphaFoldDB" id="A0A2A6E248"/>
<keyword evidence="5" id="KW-0862">Zinc</keyword>
<dbReference type="EMBL" id="MOXJ01000008">
    <property type="protein sequence ID" value="PDO10889.1"/>
    <property type="molecule type" value="Genomic_DNA"/>
</dbReference>
<dbReference type="SUPFAM" id="SSF53187">
    <property type="entry name" value="Zn-dependent exopeptidases"/>
    <property type="match status" value="1"/>
</dbReference>
<evidence type="ECO:0000256" key="8">
    <source>
        <dbReference type="PIRSR" id="PIRSR001123-1"/>
    </source>
</evidence>
<evidence type="ECO:0000256" key="4">
    <source>
        <dbReference type="ARBA" id="ARBA00022801"/>
    </source>
</evidence>